<reference evidence="1" key="1">
    <citation type="submission" date="2020-12" db="EMBL/GenBank/DDBJ databases">
        <title>Methylobrevis albus sp. nov., isolated from fresh water lack sediment.</title>
        <authorList>
            <person name="Zou Q."/>
        </authorList>
    </citation>
    <scope>NUCLEOTIDE SEQUENCE</scope>
    <source>
        <strain evidence="1">L22</strain>
    </source>
</reference>
<sequence>MNVLVFLVPLALGLGLAGLAAFVWSLRGGQYDDMEGAAVRMLSDDDLRAR</sequence>
<dbReference type="RefSeq" id="WP_197311803.1">
    <property type="nucleotide sequence ID" value="NZ_JADZLT010000051.1"/>
</dbReference>
<protein>
    <submittedName>
        <fullName evidence="1">Cbb3-type cytochrome oxidase assembly protein CcoS</fullName>
    </submittedName>
</protein>
<proteinExistence type="predicted"/>
<dbReference type="NCBIfam" id="TIGR00847">
    <property type="entry name" value="ccoS"/>
    <property type="match status" value="1"/>
</dbReference>
<dbReference type="AlphaFoldDB" id="A0A931I3R4"/>
<comment type="caution">
    <text evidence="1">The sequence shown here is derived from an EMBL/GenBank/DDBJ whole genome shotgun (WGS) entry which is preliminary data.</text>
</comment>
<name>A0A931I3R4_9HYPH</name>
<dbReference type="EMBL" id="JADZLT010000051">
    <property type="protein sequence ID" value="MBH0238715.1"/>
    <property type="molecule type" value="Genomic_DNA"/>
</dbReference>
<accession>A0A931I3R4</accession>
<evidence type="ECO:0000313" key="1">
    <source>
        <dbReference type="EMBL" id="MBH0238715.1"/>
    </source>
</evidence>
<dbReference type="InterPro" id="IPR004714">
    <property type="entry name" value="Cyt_oxidase_maturation_cbb3"/>
</dbReference>
<organism evidence="1 2">
    <name type="scientific">Methylobrevis albus</name>
    <dbReference type="NCBI Taxonomy" id="2793297"/>
    <lineage>
        <taxon>Bacteria</taxon>
        <taxon>Pseudomonadati</taxon>
        <taxon>Pseudomonadota</taxon>
        <taxon>Alphaproteobacteria</taxon>
        <taxon>Hyphomicrobiales</taxon>
        <taxon>Pleomorphomonadaceae</taxon>
        <taxon>Methylobrevis</taxon>
    </lineage>
</organism>
<dbReference type="PANTHER" id="PTHR41532:SF1">
    <property type="entry name" value="FIXS PROTEIN"/>
    <property type="match status" value="1"/>
</dbReference>
<dbReference type="Proteomes" id="UP000631694">
    <property type="component" value="Unassembled WGS sequence"/>
</dbReference>
<evidence type="ECO:0000313" key="2">
    <source>
        <dbReference type="Proteomes" id="UP000631694"/>
    </source>
</evidence>
<keyword evidence="2" id="KW-1185">Reference proteome</keyword>
<dbReference type="Pfam" id="PF03597">
    <property type="entry name" value="FixS"/>
    <property type="match status" value="1"/>
</dbReference>
<dbReference type="PANTHER" id="PTHR41532">
    <property type="entry name" value="FIXS PROTEIN"/>
    <property type="match status" value="1"/>
</dbReference>
<gene>
    <name evidence="1" type="primary">ccoS</name>
    <name evidence="1" type="ORF">I5731_12840</name>
</gene>